<comment type="caution">
    <text evidence="11">The sequence shown here is derived from an EMBL/GenBank/DDBJ whole genome shotgun (WGS) entry which is preliminary data.</text>
</comment>
<reference evidence="12" key="1">
    <citation type="submission" date="2024-04" db="EMBL/GenBank/DDBJ databases">
        <title>Salinicola lusitanus LLJ914,a marine bacterium isolated from the Okinawa Trough.</title>
        <authorList>
            <person name="Li J."/>
        </authorList>
    </citation>
    <scope>NUCLEOTIDE SEQUENCE [LARGE SCALE GENOMIC DNA]</scope>
</reference>
<evidence type="ECO:0000313" key="12">
    <source>
        <dbReference type="Proteomes" id="UP001460270"/>
    </source>
</evidence>
<comment type="similarity">
    <text evidence="2">Belongs to the TFIIB family.</text>
</comment>
<accession>A0AAW0NXZ7</accession>
<feature type="domain" description="Cyclin-like" evidence="10">
    <location>
        <begin position="56"/>
        <end position="134"/>
    </location>
</feature>
<name>A0AAW0NXZ7_9GOBI</name>
<organism evidence="11 12">
    <name type="scientific">Mugilogobius chulae</name>
    <name type="common">yellowstripe goby</name>
    <dbReference type="NCBI Taxonomy" id="88201"/>
    <lineage>
        <taxon>Eukaryota</taxon>
        <taxon>Metazoa</taxon>
        <taxon>Chordata</taxon>
        <taxon>Craniata</taxon>
        <taxon>Vertebrata</taxon>
        <taxon>Euteleostomi</taxon>
        <taxon>Actinopterygii</taxon>
        <taxon>Neopterygii</taxon>
        <taxon>Teleostei</taxon>
        <taxon>Neoteleostei</taxon>
        <taxon>Acanthomorphata</taxon>
        <taxon>Gobiaria</taxon>
        <taxon>Gobiiformes</taxon>
        <taxon>Gobioidei</taxon>
        <taxon>Gobiidae</taxon>
        <taxon>Gobionellinae</taxon>
        <taxon>Mugilogobius</taxon>
    </lineage>
</organism>
<gene>
    <name evidence="11" type="ORF">WMY93_016586</name>
</gene>
<dbReference type="GO" id="GO:0097550">
    <property type="term" value="C:transcription preinitiation complex"/>
    <property type="evidence" value="ECO:0007669"/>
    <property type="project" value="TreeGrafter"/>
</dbReference>
<dbReference type="Proteomes" id="UP001460270">
    <property type="component" value="Unassembled WGS sequence"/>
</dbReference>
<proteinExistence type="inferred from homology"/>
<evidence type="ECO:0000256" key="7">
    <source>
        <dbReference type="ARBA" id="ARBA00023163"/>
    </source>
</evidence>
<evidence type="ECO:0000256" key="6">
    <source>
        <dbReference type="ARBA" id="ARBA00023015"/>
    </source>
</evidence>
<dbReference type="GO" id="GO:0000126">
    <property type="term" value="C:transcription factor TFIIIB complex"/>
    <property type="evidence" value="ECO:0007669"/>
    <property type="project" value="TreeGrafter"/>
</dbReference>
<keyword evidence="8" id="KW-0539">Nucleus</keyword>
<evidence type="ECO:0000256" key="4">
    <source>
        <dbReference type="ARBA" id="ARBA00022771"/>
    </source>
</evidence>
<dbReference type="InterPro" id="IPR013763">
    <property type="entry name" value="Cyclin-like_dom"/>
</dbReference>
<dbReference type="AlphaFoldDB" id="A0AAW0NXZ7"/>
<evidence type="ECO:0000256" key="1">
    <source>
        <dbReference type="ARBA" id="ARBA00004123"/>
    </source>
</evidence>
<keyword evidence="3" id="KW-0479">Metal-binding</keyword>
<keyword evidence="12" id="KW-1185">Reference proteome</keyword>
<evidence type="ECO:0000256" key="9">
    <source>
        <dbReference type="SAM" id="MobiDB-lite"/>
    </source>
</evidence>
<evidence type="ECO:0000256" key="8">
    <source>
        <dbReference type="ARBA" id="ARBA00023242"/>
    </source>
</evidence>
<evidence type="ECO:0000256" key="5">
    <source>
        <dbReference type="ARBA" id="ARBA00022833"/>
    </source>
</evidence>
<dbReference type="GO" id="GO:0005634">
    <property type="term" value="C:nucleus"/>
    <property type="evidence" value="ECO:0007669"/>
    <property type="project" value="UniProtKB-SubCell"/>
</dbReference>
<evidence type="ECO:0000256" key="2">
    <source>
        <dbReference type="ARBA" id="ARBA00010857"/>
    </source>
</evidence>
<keyword evidence="7" id="KW-0804">Transcription</keyword>
<dbReference type="Pfam" id="PF00382">
    <property type="entry name" value="TFIIB"/>
    <property type="match status" value="1"/>
</dbReference>
<keyword evidence="6" id="KW-0805">Transcription regulation</keyword>
<feature type="region of interest" description="Disordered" evidence="9">
    <location>
        <begin position="1"/>
        <end position="37"/>
    </location>
</feature>
<dbReference type="SMART" id="SM00385">
    <property type="entry name" value="CYCLIN"/>
    <property type="match status" value="1"/>
</dbReference>
<sequence length="167" mass="18559">MLDKGHDHHQPEERNRSRHRYESPPLRGGLRAPTFGDSNISLGRESRAQTLQKAKAQIVTLGQQLQMNQHCVDTAFNFYRMALCKGLTRGRKNLHVAAACLYMVCRTEGTPRILQHKRFKSRSMITTSLTPGSSSSVCRVCGAEQGECGDNCGAETLKTPETEARAD</sequence>
<dbReference type="GO" id="GO:0000995">
    <property type="term" value="F:RNA polymerase III general transcription initiation factor activity"/>
    <property type="evidence" value="ECO:0007669"/>
    <property type="project" value="TreeGrafter"/>
</dbReference>
<evidence type="ECO:0000259" key="10">
    <source>
        <dbReference type="SMART" id="SM00385"/>
    </source>
</evidence>
<keyword evidence="5" id="KW-0862">Zinc</keyword>
<keyword evidence="4" id="KW-0863">Zinc-finger</keyword>
<dbReference type="InterPro" id="IPR000812">
    <property type="entry name" value="TFIIB"/>
</dbReference>
<dbReference type="Gene3D" id="1.10.472.10">
    <property type="entry name" value="Cyclin-like"/>
    <property type="match status" value="1"/>
</dbReference>
<dbReference type="InterPro" id="IPR013150">
    <property type="entry name" value="TFIIB_cyclin"/>
</dbReference>
<evidence type="ECO:0000313" key="11">
    <source>
        <dbReference type="EMBL" id="KAK7903979.1"/>
    </source>
</evidence>
<comment type="subcellular location">
    <subcellularLocation>
        <location evidence="1">Nucleus</location>
    </subcellularLocation>
</comment>
<dbReference type="GO" id="GO:0017025">
    <property type="term" value="F:TBP-class protein binding"/>
    <property type="evidence" value="ECO:0007669"/>
    <property type="project" value="InterPro"/>
</dbReference>
<dbReference type="PANTHER" id="PTHR11618">
    <property type="entry name" value="TRANSCRIPTION INITIATION FACTOR IIB-RELATED"/>
    <property type="match status" value="1"/>
</dbReference>
<dbReference type="GO" id="GO:0070897">
    <property type="term" value="P:transcription preinitiation complex assembly"/>
    <property type="evidence" value="ECO:0007669"/>
    <property type="project" value="InterPro"/>
</dbReference>
<dbReference type="GO" id="GO:0001006">
    <property type="term" value="F:RNA polymerase III type 3 promoter sequence-specific DNA binding"/>
    <property type="evidence" value="ECO:0007669"/>
    <property type="project" value="TreeGrafter"/>
</dbReference>
<evidence type="ECO:0000256" key="3">
    <source>
        <dbReference type="ARBA" id="ARBA00022723"/>
    </source>
</evidence>
<dbReference type="InterPro" id="IPR036915">
    <property type="entry name" value="Cyclin-like_sf"/>
</dbReference>
<dbReference type="PANTHER" id="PTHR11618:SF4">
    <property type="entry name" value="TRANSCRIPTION FACTOR IIIB 90 KDA SUBUNIT"/>
    <property type="match status" value="1"/>
</dbReference>
<dbReference type="GO" id="GO:0008270">
    <property type="term" value="F:zinc ion binding"/>
    <property type="evidence" value="ECO:0007669"/>
    <property type="project" value="UniProtKB-KW"/>
</dbReference>
<dbReference type="SUPFAM" id="SSF47954">
    <property type="entry name" value="Cyclin-like"/>
    <property type="match status" value="1"/>
</dbReference>
<feature type="compositionally biased region" description="Basic and acidic residues" evidence="9">
    <location>
        <begin position="1"/>
        <end position="15"/>
    </location>
</feature>
<protein>
    <recommendedName>
        <fullName evidence="10">Cyclin-like domain-containing protein</fullName>
    </recommendedName>
</protein>
<dbReference type="EMBL" id="JBBPFD010000012">
    <property type="protein sequence ID" value="KAK7903979.1"/>
    <property type="molecule type" value="Genomic_DNA"/>
</dbReference>